<keyword evidence="2" id="KW-1185">Reference proteome</keyword>
<sequence>MVLHKGKKKKAEEIIHLGPQTAERLCLGEICRLFYASVRLSSYNGNRKSISVPGDQPALRARNFSTSKINALISSKTHNIMLGVVCLLPKRFLAADRNPTYSAGIFCMGTILAFSLRKTLTVAIYHPKWTYMYSLQKKRENILAPVCGF</sequence>
<proteinExistence type="predicted"/>
<organism evidence="1 2">
    <name type="scientific">Salvator merianae</name>
    <name type="common">Argentine black and white tegu</name>
    <name type="synonym">Tupinambis merianae</name>
    <dbReference type="NCBI Taxonomy" id="96440"/>
    <lineage>
        <taxon>Eukaryota</taxon>
        <taxon>Metazoa</taxon>
        <taxon>Chordata</taxon>
        <taxon>Craniata</taxon>
        <taxon>Vertebrata</taxon>
        <taxon>Euteleostomi</taxon>
        <taxon>Lepidosauria</taxon>
        <taxon>Squamata</taxon>
        <taxon>Bifurcata</taxon>
        <taxon>Unidentata</taxon>
        <taxon>Episquamata</taxon>
        <taxon>Laterata</taxon>
        <taxon>Teiioidea</taxon>
        <taxon>Teiidae</taxon>
        <taxon>Salvator</taxon>
    </lineage>
</organism>
<dbReference type="Proteomes" id="UP000694421">
    <property type="component" value="Unplaced"/>
</dbReference>
<dbReference type="Ensembl" id="ENSSMRT00000019917.1">
    <property type="protein sequence ID" value="ENSSMRP00000017021.1"/>
    <property type="gene ID" value="ENSSMRG00000013265.1"/>
</dbReference>
<protein>
    <submittedName>
        <fullName evidence="1">Uncharacterized protein</fullName>
    </submittedName>
</protein>
<reference evidence="1" key="1">
    <citation type="submission" date="2025-08" db="UniProtKB">
        <authorList>
            <consortium name="Ensembl"/>
        </authorList>
    </citation>
    <scope>IDENTIFICATION</scope>
</reference>
<accession>A0A8D0C4A6</accession>
<evidence type="ECO:0000313" key="1">
    <source>
        <dbReference type="Ensembl" id="ENSSMRP00000017021.1"/>
    </source>
</evidence>
<reference evidence="1" key="2">
    <citation type="submission" date="2025-09" db="UniProtKB">
        <authorList>
            <consortium name="Ensembl"/>
        </authorList>
    </citation>
    <scope>IDENTIFICATION</scope>
</reference>
<dbReference type="AlphaFoldDB" id="A0A8D0C4A6"/>
<evidence type="ECO:0000313" key="2">
    <source>
        <dbReference type="Proteomes" id="UP000694421"/>
    </source>
</evidence>
<name>A0A8D0C4A6_SALMN</name>